<feature type="signal peptide" evidence="1">
    <location>
        <begin position="1"/>
        <end position="26"/>
    </location>
</feature>
<dbReference type="Pfam" id="PF07486">
    <property type="entry name" value="Hydrolase_2"/>
    <property type="match status" value="1"/>
</dbReference>
<proteinExistence type="predicted"/>
<gene>
    <name evidence="3" type="primary">sleB</name>
    <name evidence="3" type="ORF">CLVI_08400</name>
</gene>
<dbReference type="InterPro" id="IPR042047">
    <property type="entry name" value="SleB_dom1"/>
</dbReference>
<dbReference type="AlphaFoldDB" id="A0A2T0BI70"/>
<comment type="caution">
    <text evidence="3">The sequence shown here is derived from an EMBL/GenBank/DDBJ whole genome shotgun (WGS) entry which is preliminary data.</text>
</comment>
<organism evidence="3 4">
    <name type="scientific">Clostridium vincentii</name>
    <dbReference type="NCBI Taxonomy" id="52704"/>
    <lineage>
        <taxon>Bacteria</taxon>
        <taxon>Bacillati</taxon>
        <taxon>Bacillota</taxon>
        <taxon>Clostridia</taxon>
        <taxon>Eubacteriales</taxon>
        <taxon>Clostridiaceae</taxon>
        <taxon>Clostridium</taxon>
    </lineage>
</organism>
<evidence type="ECO:0000256" key="1">
    <source>
        <dbReference type="SAM" id="SignalP"/>
    </source>
</evidence>
<evidence type="ECO:0000313" key="4">
    <source>
        <dbReference type="Proteomes" id="UP000239471"/>
    </source>
</evidence>
<feature type="chain" id="PRO_5015473437" evidence="1">
    <location>
        <begin position="27"/>
        <end position="184"/>
    </location>
</feature>
<evidence type="ECO:0000259" key="2">
    <source>
        <dbReference type="Pfam" id="PF07486"/>
    </source>
</evidence>
<accession>A0A2T0BI70</accession>
<name>A0A2T0BI70_9CLOT</name>
<reference evidence="3 4" key="1">
    <citation type="submission" date="2018-03" db="EMBL/GenBank/DDBJ databases">
        <title>Genome sequence of Clostridium vincentii DSM 10228.</title>
        <authorList>
            <person name="Poehlein A."/>
            <person name="Daniel R."/>
        </authorList>
    </citation>
    <scope>NUCLEOTIDE SEQUENCE [LARGE SCALE GENOMIC DNA]</scope>
    <source>
        <strain evidence="3 4">DSM 10228</strain>
    </source>
</reference>
<keyword evidence="4" id="KW-1185">Reference proteome</keyword>
<dbReference type="Proteomes" id="UP000239471">
    <property type="component" value="Unassembled WGS sequence"/>
</dbReference>
<feature type="domain" description="Cell wall hydrolase SleB" evidence="2">
    <location>
        <begin position="82"/>
        <end position="182"/>
    </location>
</feature>
<dbReference type="OrthoDB" id="9785345at2"/>
<dbReference type="EMBL" id="PVXQ01000006">
    <property type="protein sequence ID" value="PRR83590.1"/>
    <property type="molecule type" value="Genomic_DNA"/>
</dbReference>
<protein>
    <submittedName>
        <fullName evidence="3">Spore cortex-lytic enzyme</fullName>
    </submittedName>
</protein>
<dbReference type="InterPro" id="IPR011105">
    <property type="entry name" value="Cell_wall_hydrolase_SleB"/>
</dbReference>
<dbReference type="Gene3D" id="1.10.10.2520">
    <property type="entry name" value="Cell wall hydrolase SleB, domain 1"/>
    <property type="match status" value="1"/>
</dbReference>
<dbReference type="GO" id="GO:0016787">
    <property type="term" value="F:hydrolase activity"/>
    <property type="evidence" value="ECO:0007669"/>
    <property type="project" value="InterPro"/>
</dbReference>
<dbReference type="Gene3D" id="6.20.240.60">
    <property type="match status" value="1"/>
</dbReference>
<evidence type="ECO:0000313" key="3">
    <source>
        <dbReference type="EMBL" id="PRR83590.1"/>
    </source>
</evidence>
<sequence>MKISKKLCLLCLALSLVFLCSNPATAKALSISINNEIESTTENTENNIDTAVEVFNSGTQTLYLTRSDIDLMAKLIYAESRGEPFEGKVAVASVVLNRVVDPKFPSTVTDVIFQSKAFSCVQNGDIKAFPDEICYSAVYEAIRGTDPTNEAVFFYNPTISTCSWMKSTEKKDSKSIGHHLFFKC</sequence>
<dbReference type="RefSeq" id="WP_106058869.1">
    <property type="nucleotide sequence ID" value="NZ_PVXQ01000006.1"/>
</dbReference>
<keyword evidence="1" id="KW-0732">Signal</keyword>